<dbReference type="EMBL" id="JAHDTB010000034">
    <property type="protein sequence ID" value="MBW8290139.1"/>
    <property type="molecule type" value="Genomic_DNA"/>
</dbReference>
<reference evidence="2 3" key="1">
    <citation type="submission" date="2021-05" db="EMBL/GenBank/DDBJ databases">
        <title>Draft Whole Genome Sequencing Of Biosensor Chromobacterium violaceum Strain CV026 Reveals A Regulatory RNA In Chromobacterium violaceum Phenotype Regulatory Network.</title>
        <authorList>
            <person name="Hong K.W."/>
            <person name="Chan K.G."/>
            <person name="Chang C.-Y."/>
        </authorList>
    </citation>
    <scope>NUCLEOTIDE SEQUENCE [LARGE SCALE GENOMIC DNA]</scope>
    <source>
        <strain evidence="2 3">ATCC 31532</strain>
    </source>
</reference>
<evidence type="ECO:0000313" key="2">
    <source>
        <dbReference type="EMBL" id="MBW8290139.1"/>
    </source>
</evidence>
<evidence type="ECO:0000313" key="3">
    <source>
        <dbReference type="Proteomes" id="UP000711178"/>
    </source>
</evidence>
<dbReference type="PROSITE" id="PS50943">
    <property type="entry name" value="HTH_CROC1"/>
    <property type="match status" value="1"/>
</dbReference>
<dbReference type="GeneID" id="89685635"/>
<dbReference type="SUPFAM" id="SSF47413">
    <property type="entry name" value="lambda repressor-like DNA-binding domains"/>
    <property type="match status" value="1"/>
</dbReference>
<sequence length="140" mass="16300">MSPFSKYLHQLRTSYGVRQVELAEWLGYEQSYISALEIGTKGPPTAEFVQRLVDVLSLTEKQQQELHKTIEASQRKLVIPTGVHEDVYWLMQDLRKHLNTLRPAEINIIREIIKLKDCPSSNLSLPVREVRSRRKEEAKM</sequence>
<proteinExistence type="predicted"/>
<dbReference type="InterPro" id="IPR010982">
    <property type="entry name" value="Lambda_DNA-bd_dom_sf"/>
</dbReference>
<gene>
    <name evidence="2" type="ORF">KIF53_21075</name>
</gene>
<accession>A0ABS7FLG5</accession>
<dbReference type="CDD" id="cd00093">
    <property type="entry name" value="HTH_XRE"/>
    <property type="match status" value="1"/>
</dbReference>
<feature type="domain" description="HTH cro/C1-type" evidence="1">
    <location>
        <begin position="8"/>
        <end position="63"/>
    </location>
</feature>
<dbReference type="Proteomes" id="UP000711178">
    <property type="component" value="Unassembled WGS sequence"/>
</dbReference>
<dbReference type="Gene3D" id="1.10.260.40">
    <property type="entry name" value="lambda repressor-like DNA-binding domains"/>
    <property type="match status" value="1"/>
</dbReference>
<keyword evidence="3" id="KW-1185">Reference proteome</keyword>
<organism evidence="2 3">
    <name type="scientific">Chromobacterium subtsugae</name>
    <dbReference type="NCBI Taxonomy" id="251747"/>
    <lineage>
        <taxon>Bacteria</taxon>
        <taxon>Pseudomonadati</taxon>
        <taxon>Pseudomonadota</taxon>
        <taxon>Betaproteobacteria</taxon>
        <taxon>Neisseriales</taxon>
        <taxon>Chromobacteriaceae</taxon>
        <taxon>Chromobacterium</taxon>
    </lineage>
</organism>
<protein>
    <submittedName>
        <fullName evidence="2">Helix-turn-helix transcriptional regulator</fullName>
    </submittedName>
</protein>
<dbReference type="Pfam" id="PF13560">
    <property type="entry name" value="HTH_31"/>
    <property type="match status" value="1"/>
</dbReference>
<evidence type="ECO:0000259" key="1">
    <source>
        <dbReference type="PROSITE" id="PS50943"/>
    </source>
</evidence>
<dbReference type="InterPro" id="IPR001387">
    <property type="entry name" value="Cro/C1-type_HTH"/>
</dbReference>
<dbReference type="SMART" id="SM00530">
    <property type="entry name" value="HTH_XRE"/>
    <property type="match status" value="1"/>
</dbReference>
<name>A0ABS7FLG5_9NEIS</name>
<comment type="caution">
    <text evidence="2">The sequence shown here is derived from an EMBL/GenBank/DDBJ whole genome shotgun (WGS) entry which is preliminary data.</text>
</comment>
<dbReference type="RefSeq" id="WP_043573345.1">
    <property type="nucleotide sequence ID" value="NZ_CP142381.1"/>
</dbReference>